<evidence type="ECO:0000256" key="1">
    <source>
        <dbReference type="ARBA" id="ARBA00001965"/>
    </source>
</evidence>
<dbReference type="InterPro" id="IPR024934">
    <property type="entry name" value="Rubredoxin-like_dom"/>
</dbReference>
<dbReference type="PROSITE" id="PS50903">
    <property type="entry name" value="RUBREDOXIN_LIKE"/>
    <property type="match status" value="1"/>
</dbReference>
<evidence type="ECO:0000256" key="5">
    <source>
        <dbReference type="ARBA" id="ARBA00023004"/>
    </source>
</evidence>
<evidence type="ECO:0000313" key="7">
    <source>
        <dbReference type="EMBL" id="MDO3693558.1"/>
    </source>
</evidence>
<keyword evidence="4" id="KW-0249">Electron transport</keyword>
<dbReference type="RefSeq" id="WP_302882808.1">
    <property type="nucleotide sequence ID" value="NZ_JAUMIT010000001.1"/>
</dbReference>
<dbReference type="PANTHER" id="PTHR47627:SF1">
    <property type="entry name" value="RUBREDOXIN-1-RELATED"/>
    <property type="match status" value="1"/>
</dbReference>
<accession>A0ABT8VNL8</accession>
<proteinExistence type="predicted"/>
<dbReference type="Proteomes" id="UP001168642">
    <property type="component" value="Unassembled WGS sequence"/>
</dbReference>
<gene>
    <name evidence="7" type="ORF">QVZ41_01685</name>
</gene>
<reference evidence="7" key="1">
    <citation type="submission" date="2023-07" db="EMBL/GenBank/DDBJ databases">
        <title>Wenyingzhuangia sp. chi5 genome sequencing and assembly.</title>
        <authorList>
            <person name="Park S."/>
        </authorList>
    </citation>
    <scope>NUCLEOTIDE SEQUENCE</scope>
    <source>
        <strain evidence="7">Chi5</strain>
    </source>
</reference>
<keyword evidence="5" id="KW-0408">Iron</keyword>
<dbReference type="PANTHER" id="PTHR47627">
    <property type="entry name" value="RUBREDOXIN"/>
    <property type="match status" value="1"/>
</dbReference>
<keyword evidence="8" id="KW-1185">Reference proteome</keyword>
<dbReference type="CDD" id="cd00730">
    <property type="entry name" value="rubredoxin"/>
    <property type="match status" value="1"/>
</dbReference>
<evidence type="ECO:0000256" key="2">
    <source>
        <dbReference type="ARBA" id="ARBA00022448"/>
    </source>
</evidence>
<evidence type="ECO:0000256" key="4">
    <source>
        <dbReference type="ARBA" id="ARBA00022982"/>
    </source>
</evidence>
<keyword evidence="2" id="KW-0813">Transport</keyword>
<dbReference type="InterPro" id="IPR024935">
    <property type="entry name" value="Rubredoxin_dom"/>
</dbReference>
<feature type="domain" description="Rubredoxin-like" evidence="6">
    <location>
        <begin position="430"/>
        <end position="481"/>
    </location>
</feature>
<dbReference type="Pfam" id="PF00301">
    <property type="entry name" value="Rubredoxin"/>
    <property type="match status" value="1"/>
</dbReference>
<protein>
    <submittedName>
        <fullName evidence="7">Rubredoxin</fullName>
    </submittedName>
</protein>
<comment type="cofactor">
    <cofactor evidence="1">
        <name>Fe(3+)</name>
        <dbReference type="ChEBI" id="CHEBI:29034"/>
    </cofactor>
</comment>
<evidence type="ECO:0000313" key="8">
    <source>
        <dbReference type="Proteomes" id="UP001168642"/>
    </source>
</evidence>
<keyword evidence="3" id="KW-0479">Metal-binding</keyword>
<evidence type="ECO:0000259" key="6">
    <source>
        <dbReference type="PROSITE" id="PS50903"/>
    </source>
</evidence>
<dbReference type="InterPro" id="IPR050526">
    <property type="entry name" value="Rubredoxin_ET"/>
</dbReference>
<dbReference type="Gene3D" id="2.20.28.10">
    <property type="match status" value="1"/>
</dbReference>
<evidence type="ECO:0000256" key="3">
    <source>
        <dbReference type="ARBA" id="ARBA00022723"/>
    </source>
</evidence>
<organism evidence="7 8">
    <name type="scientific">Wenyingzhuangia gilva</name>
    <dbReference type="NCBI Taxonomy" id="3057677"/>
    <lineage>
        <taxon>Bacteria</taxon>
        <taxon>Pseudomonadati</taxon>
        <taxon>Bacteroidota</taxon>
        <taxon>Flavobacteriia</taxon>
        <taxon>Flavobacteriales</taxon>
        <taxon>Flavobacteriaceae</taxon>
        <taxon>Wenyingzhuangia</taxon>
    </lineage>
</organism>
<comment type="caution">
    <text evidence="7">The sequence shown here is derived from an EMBL/GenBank/DDBJ whole genome shotgun (WGS) entry which is preliminary data.</text>
</comment>
<name>A0ABT8VNL8_9FLAO</name>
<dbReference type="SUPFAM" id="SSF57802">
    <property type="entry name" value="Rubredoxin-like"/>
    <property type="match status" value="1"/>
</dbReference>
<sequence>MHNIMIEKLKRIFIKGGVITPNELKQVTHLAKALNLTSISFGSRQDILLPVKENQQHLLKTYFPEFKQDIDDDTYKYQNIVSSYVCADVFQQTPWLSASTYLYLHEDFKYNPTLKINIVDPQQNLVPIYSGNLNFIASKDEDYWHLNLDLPGWKKDINYPVLVYSWNIAKIAKIIEDEYQNFDNVQDLFNHITDLTDANNKVIKEPLKIPYRPFPYYEGMNKMGISQYWLGLYWRNNKYDIKFLDEFCDFCMDYKISRICITPWKSFIVKGIEKEYKFMLEKFLGQRGINVRHSSLELNWHLPVNNPEALKLKRFIVKSFDQNDISTYGLTFGYHERSEKPQYFTSMIVEKNPSPKITNEFQNIESYNVLYCKNFDPNTREYISYAQNVEEIELPGLLMQLSQLYFEQLDNNTENVAKPTENKDGGLIEIPVYQCTSCLTVYDEEIGDEEANIAPGVAFKDLPEDYSCNLCDAPKSKFKEVVLAE</sequence>
<dbReference type="EMBL" id="JAUMIT010000001">
    <property type="protein sequence ID" value="MDO3693558.1"/>
    <property type="molecule type" value="Genomic_DNA"/>
</dbReference>